<accession>T0M172</accession>
<protein>
    <submittedName>
        <fullName evidence="1">Uncharacterized protein</fullName>
    </submittedName>
</protein>
<organism evidence="1 2">
    <name type="scientific">Colletotrichum gloeosporioides (strain Cg-14)</name>
    <name type="common">Anthracnose fungus</name>
    <name type="synonym">Glomerella cingulata</name>
    <dbReference type="NCBI Taxonomy" id="1237896"/>
    <lineage>
        <taxon>Eukaryota</taxon>
        <taxon>Fungi</taxon>
        <taxon>Dikarya</taxon>
        <taxon>Ascomycota</taxon>
        <taxon>Pezizomycotina</taxon>
        <taxon>Sordariomycetes</taxon>
        <taxon>Hypocreomycetidae</taxon>
        <taxon>Glomerellales</taxon>
        <taxon>Glomerellaceae</taxon>
        <taxon>Colletotrichum</taxon>
        <taxon>Colletotrichum gloeosporioides species complex</taxon>
    </lineage>
</organism>
<name>T0M172_COLGC</name>
<dbReference type="EMBL" id="AMYD01001121">
    <property type="protein sequence ID" value="EQB54510.1"/>
    <property type="molecule type" value="Genomic_DNA"/>
</dbReference>
<dbReference type="HOGENOM" id="CLU_3428479_0_0_1"/>
<evidence type="ECO:0000313" key="1">
    <source>
        <dbReference type="EMBL" id="EQB54510.1"/>
    </source>
</evidence>
<evidence type="ECO:0000313" key="2">
    <source>
        <dbReference type="Proteomes" id="UP000015530"/>
    </source>
</evidence>
<sequence>MIFRSSSVVELSAVNRSVVA</sequence>
<comment type="caution">
    <text evidence="1">The sequence shown here is derived from an EMBL/GenBank/DDBJ whole genome shotgun (WGS) entry which is preliminary data.</text>
</comment>
<reference evidence="2" key="1">
    <citation type="journal article" date="2013" name="Mol. Plant Microbe Interact.">
        <title>Global aspects of pacC regulation of pathogenicity genes in Colletotrichum gloeosporioides as revealed by transcriptome analysis.</title>
        <authorList>
            <person name="Alkan N."/>
            <person name="Meng X."/>
            <person name="Friedlander G."/>
            <person name="Reuveni E."/>
            <person name="Sukno S."/>
            <person name="Sherman A."/>
            <person name="Thon M."/>
            <person name="Fluhr R."/>
            <person name="Prusky D."/>
        </authorList>
    </citation>
    <scope>NUCLEOTIDE SEQUENCE [LARGE SCALE GENOMIC DNA]</scope>
    <source>
        <strain evidence="2">Cg-14</strain>
    </source>
</reference>
<dbReference type="AlphaFoldDB" id="T0M172"/>
<dbReference type="Proteomes" id="UP000015530">
    <property type="component" value="Unassembled WGS sequence"/>
</dbReference>
<proteinExistence type="predicted"/>
<gene>
    <name evidence="1" type="ORF">CGLO_05647</name>
</gene>